<dbReference type="Proteomes" id="UP000607435">
    <property type="component" value="Unassembled WGS sequence"/>
</dbReference>
<gene>
    <name evidence="2" type="ORF">H6H04_11760</name>
</gene>
<keyword evidence="3" id="KW-1185">Reference proteome</keyword>
<dbReference type="RefSeq" id="WP_186846151.1">
    <property type="nucleotide sequence ID" value="NZ_JACOME010000002.1"/>
</dbReference>
<proteinExistence type="predicted"/>
<keyword evidence="1" id="KW-0812">Transmembrane</keyword>
<keyword evidence="1" id="KW-1133">Transmembrane helix</keyword>
<protein>
    <submittedName>
        <fullName evidence="2">Uncharacterized protein</fullName>
    </submittedName>
</protein>
<evidence type="ECO:0000256" key="1">
    <source>
        <dbReference type="SAM" id="Phobius"/>
    </source>
</evidence>
<reference evidence="2 3" key="1">
    <citation type="submission" date="2020-08" db="EMBL/GenBank/DDBJ databases">
        <title>Winogradskyella ouciana sp. nov., isolated from the hadal seawater of the Mariana Trench.</title>
        <authorList>
            <person name="He X."/>
        </authorList>
    </citation>
    <scope>NUCLEOTIDE SEQUENCE [LARGE SCALE GENOMIC DNA]</scope>
    <source>
        <strain evidence="2 3">KCTC 22026</strain>
    </source>
</reference>
<keyword evidence="1" id="KW-0472">Membrane</keyword>
<accession>A0ABR6Y2T1</accession>
<evidence type="ECO:0000313" key="2">
    <source>
        <dbReference type="EMBL" id="MBC3847060.1"/>
    </source>
</evidence>
<sequence length="180" mass="20931">MDLTKHCQLCDHQKVDFKTGTYCGLTNRKPEFHIKCVNAKFDSKLENEISNINIDYEGILKIKWRSYINFIAFSILGTLLILAGCYIGLFLFKNWNYGHKYDRYLGSASVVLIFGSILFVFPIATKYLSHYINNFKLTKAKKQNLDKVLGLYNIKYNINISFPKKSSDDDYIEVDLKIKK</sequence>
<feature type="transmembrane region" description="Helical" evidence="1">
    <location>
        <begin position="104"/>
        <end position="124"/>
    </location>
</feature>
<feature type="transmembrane region" description="Helical" evidence="1">
    <location>
        <begin position="70"/>
        <end position="92"/>
    </location>
</feature>
<organism evidence="2 3">
    <name type="scientific">Winogradskyella echinorum</name>
    <dbReference type="NCBI Taxonomy" id="538189"/>
    <lineage>
        <taxon>Bacteria</taxon>
        <taxon>Pseudomonadati</taxon>
        <taxon>Bacteroidota</taxon>
        <taxon>Flavobacteriia</taxon>
        <taxon>Flavobacteriales</taxon>
        <taxon>Flavobacteriaceae</taxon>
        <taxon>Winogradskyella</taxon>
    </lineage>
</organism>
<name>A0ABR6Y2T1_9FLAO</name>
<evidence type="ECO:0000313" key="3">
    <source>
        <dbReference type="Proteomes" id="UP000607435"/>
    </source>
</evidence>
<comment type="caution">
    <text evidence="2">The sequence shown here is derived from an EMBL/GenBank/DDBJ whole genome shotgun (WGS) entry which is preliminary data.</text>
</comment>
<dbReference type="EMBL" id="JACOME010000002">
    <property type="protein sequence ID" value="MBC3847060.1"/>
    <property type="molecule type" value="Genomic_DNA"/>
</dbReference>